<dbReference type="OrthoDB" id="3647690at2759"/>
<feature type="compositionally biased region" description="Low complexity" evidence="6">
    <location>
        <begin position="433"/>
        <end position="451"/>
    </location>
</feature>
<dbReference type="VEuPathDB" id="FungiDB:CLCR_01390"/>
<protein>
    <recommendedName>
        <fullName evidence="7">Chromo domain-containing protein</fullName>
    </recommendedName>
</protein>
<dbReference type="PANTHER" id="PTHR18921:SF2">
    <property type="entry name" value="THYROID RECEPTOR-INTERACTING PROTEIN 11"/>
    <property type="match status" value="1"/>
</dbReference>
<comment type="subunit">
    <text evidence="2">Component of the NuA4 histone acetyltransferase complex.</text>
</comment>
<gene>
    <name evidence="8" type="ORF">CLCR_01390</name>
</gene>
<dbReference type="Pfam" id="PF11496">
    <property type="entry name" value="HDA2-3"/>
    <property type="match status" value="1"/>
</dbReference>
<dbReference type="InterPro" id="IPR021006">
    <property type="entry name" value="Hda2/3"/>
</dbReference>
<evidence type="ECO:0000256" key="1">
    <source>
        <dbReference type="ARBA" id="ARBA00004555"/>
    </source>
</evidence>
<feature type="coiled-coil region" evidence="5">
    <location>
        <begin position="1006"/>
        <end position="1040"/>
    </location>
</feature>
<evidence type="ECO:0000313" key="9">
    <source>
        <dbReference type="Proteomes" id="UP000094526"/>
    </source>
</evidence>
<dbReference type="Gene3D" id="2.40.50.40">
    <property type="match status" value="1"/>
</dbReference>
<reference evidence="9" key="1">
    <citation type="submission" date="2015-07" db="EMBL/GenBank/DDBJ databases">
        <authorList>
            <person name="Teixeira M.M."/>
            <person name="Souza R.C."/>
            <person name="Almeida L.G."/>
            <person name="Vicente V.A."/>
            <person name="de Hoog S."/>
            <person name="Bocca A.L."/>
            <person name="de Almeida S.R."/>
            <person name="Vasconcelos A.T."/>
            <person name="Felipe M.S."/>
        </authorList>
    </citation>
    <scope>NUCLEOTIDE SEQUENCE [LARGE SCALE GENOMIC DNA]</scope>
    <source>
        <strain evidence="9">KSF</strain>
    </source>
</reference>
<feature type="domain" description="Chromo" evidence="7">
    <location>
        <begin position="50"/>
        <end position="113"/>
    </location>
</feature>
<dbReference type="PANTHER" id="PTHR18921">
    <property type="entry name" value="MYOSIN HEAVY CHAIN - RELATED"/>
    <property type="match status" value="1"/>
</dbReference>
<evidence type="ECO:0000256" key="3">
    <source>
        <dbReference type="ARBA" id="ARBA00023034"/>
    </source>
</evidence>
<dbReference type="GO" id="GO:0070823">
    <property type="term" value="C:HDA1 complex"/>
    <property type="evidence" value="ECO:0007669"/>
    <property type="project" value="InterPro"/>
</dbReference>
<dbReference type="STRING" id="86049.A0A1C1CAY1"/>
<dbReference type="InterPro" id="IPR038609">
    <property type="entry name" value="HDA1_su2/3_sf"/>
</dbReference>
<dbReference type="VEuPathDB" id="FungiDB:G647_03600"/>
<proteinExistence type="predicted"/>
<evidence type="ECO:0000256" key="6">
    <source>
        <dbReference type="SAM" id="MobiDB-lite"/>
    </source>
</evidence>
<evidence type="ECO:0000256" key="5">
    <source>
        <dbReference type="SAM" id="Coils"/>
    </source>
</evidence>
<accession>A0A1C1CAY1</accession>
<dbReference type="InterPro" id="IPR016197">
    <property type="entry name" value="Chromo-like_dom_sf"/>
</dbReference>
<name>A0A1C1CAY1_9EURO</name>
<feature type="region of interest" description="Disordered" evidence="6">
    <location>
        <begin position="1093"/>
        <end position="1156"/>
    </location>
</feature>
<feature type="compositionally biased region" description="Low complexity" evidence="6">
    <location>
        <begin position="286"/>
        <end position="301"/>
    </location>
</feature>
<evidence type="ECO:0000313" key="8">
    <source>
        <dbReference type="EMBL" id="OCT45703.1"/>
    </source>
</evidence>
<dbReference type="PROSITE" id="PS50013">
    <property type="entry name" value="CHROMO_2"/>
    <property type="match status" value="1"/>
</dbReference>
<feature type="compositionally biased region" description="Low complexity" evidence="6">
    <location>
        <begin position="801"/>
        <end position="812"/>
    </location>
</feature>
<feature type="coiled-coil region" evidence="5">
    <location>
        <begin position="870"/>
        <end position="974"/>
    </location>
</feature>
<dbReference type="AlphaFoldDB" id="A0A1C1CAY1"/>
<dbReference type="Proteomes" id="UP000094526">
    <property type="component" value="Unassembled WGS sequence"/>
</dbReference>
<organism evidence="8 9">
    <name type="scientific">Cladophialophora carrionii</name>
    <dbReference type="NCBI Taxonomy" id="86049"/>
    <lineage>
        <taxon>Eukaryota</taxon>
        <taxon>Fungi</taxon>
        <taxon>Dikarya</taxon>
        <taxon>Ascomycota</taxon>
        <taxon>Pezizomycotina</taxon>
        <taxon>Eurotiomycetes</taxon>
        <taxon>Chaetothyriomycetidae</taxon>
        <taxon>Chaetothyriales</taxon>
        <taxon>Herpotrichiellaceae</taxon>
        <taxon>Cladophialophora</taxon>
    </lineage>
</organism>
<dbReference type="GO" id="GO:0031267">
    <property type="term" value="F:small GTPase binding"/>
    <property type="evidence" value="ECO:0007669"/>
    <property type="project" value="TreeGrafter"/>
</dbReference>
<feature type="compositionally biased region" description="Low complexity" evidence="6">
    <location>
        <begin position="353"/>
        <end position="367"/>
    </location>
</feature>
<feature type="compositionally biased region" description="Polar residues" evidence="6">
    <location>
        <begin position="1100"/>
        <end position="1109"/>
    </location>
</feature>
<feature type="compositionally biased region" description="Acidic residues" evidence="6">
    <location>
        <begin position="145"/>
        <end position="155"/>
    </location>
</feature>
<dbReference type="SUPFAM" id="SSF54160">
    <property type="entry name" value="Chromo domain-like"/>
    <property type="match status" value="1"/>
</dbReference>
<sequence length="1156" mass="129265">MTKPVPKQPGIAEYKHSRRKSAIYSPWRDVPWDEQQALGGEFKEAGEGCWPVEKILEERINRRSNNRTEYLVLWKRHPTTRELWAPQWVWEEIDNRVIDDWKAEKRKKRKRGRLSHGSAVERPAKTRARVTRVLPNSSSQSERQGEEEEEEEEEAASTSVSNAFAASEEQRTPDLPSSSLEIAETQQEPFQPAHLVVDIPRATVNLEDYESLHSSQLHNSTSSIKYESPPVQSRRRPPTHPQPATLGIPSSSLSTGPEYVPSTLYDSLNPAKEQSSPLASSPHLIGSQSSPAGSPSKSPAQNSVIVSAEDLQVGRPTHKKPRSQTARSSTRFNNSSYRSTDGTPARHTPLFCSPSSLRRPSASSNSSFGDEFVVNSIESDAVQVTYIMDIDSITSTAEPAIGRTIAPQATIYDTALGGSALPIQDSIEDEEPSSNGEPSSSNSKTSSSQQSIENERDVAQIAGLVQPSLPILGPNEYVFTLPCEGKIQSTYADIIKAKEKSIKKFLSRHESIGSAHGSPNRTHERNEMNDMIQRLHDTVTHMDLGLPGFSTQYSLNSQEHAAYANYAGTKFLFLGYLVDFLHLVGVSIVIVSREGQIQDLLEQYLKMKHVVVRRQDRLARSKSPATDRLNTDFSVELVSTWSTHEVDLRSRPCLMIAFDASFDAQDPQVARIRAQFHSPPRLMPVLHLLVANSSEHVDRCLPKSLPSPMRLKALVRYTYSALPNLGGKPFVIQLDSDVPEGRPMDFSDLQKGVRKSPERKIAEIARIVGKAAVSPDFGTLFTLETPLLELTELHETPSMKPSRTTTRPETPRYGAARSRTPVSRADTPSGRKRLLDVDGVLPALNKRQRITPLRDSVELSSGAHEPNSKLTQLEEQVRKLQADLAAEQQARRIAEQDRDRAKEQLTEWQRDHASLQRRYEKRMTKCHELDREKTKLQKTVENNKSRHERTLEENASLKQKNAELQKELTAIREEIKAGGGDAAALETAREEARTLLAKTTYLEKSLENTRKDFEFTRSQYQNASNRATELAGQVTDLEKETAILAKQASDEKRRLKQMNFEKATDQHLAKIEQSELEGRSRDILLKKLEEENRQLKRNRGVQTRGSSVQPPGSPGLDGHGHGGRGTRSRQGSPAPGLFPSTHARAIDRGSLLRNER</sequence>
<evidence type="ECO:0000256" key="2">
    <source>
        <dbReference type="ARBA" id="ARBA00011353"/>
    </source>
</evidence>
<dbReference type="EMBL" id="LGRB01000019">
    <property type="protein sequence ID" value="OCT45703.1"/>
    <property type="molecule type" value="Genomic_DNA"/>
</dbReference>
<dbReference type="InterPro" id="IPR000953">
    <property type="entry name" value="Chromo/chromo_shadow_dom"/>
</dbReference>
<evidence type="ECO:0000259" key="7">
    <source>
        <dbReference type="PROSITE" id="PS50013"/>
    </source>
</evidence>
<keyword evidence="9" id="KW-1185">Reference proteome</keyword>
<comment type="subcellular location">
    <subcellularLocation>
        <location evidence="1">Golgi apparatus</location>
    </subcellularLocation>
</comment>
<dbReference type="GO" id="GO:0006338">
    <property type="term" value="P:chromatin remodeling"/>
    <property type="evidence" value="ECO:0007669"/>
    <property type="project" value="UniProtKB-ARBA"/>
</dbReference>
<feature type="region of interest" description="Disordered" evidence="6">
    <location>
        <begin position="796"/>
        <end position="830"/>
    </location>
</feature>
<evidence type="ECO:0000256" key="4">
    <source>
        <dbReference type="ARBA" id="ARBA00023054"/>
    </source>
</evidence>
<feature type="compositionally biased region" description="Polar residues" evidence="6">
    <location>
        <begin position="323"/>
        <end position="342"/>
    </location>
</feature>
<dbReference type="GO" id="GO:0007030">
    <property type="term" value="P:Golgi organization"/>
    <property type="evidence" value="ECO:0007669"/>
    <property type="project" value="TreeGrafter"/>
</dbReference>
<keyword evidence="3" id="KW-0333">Golgi apparatus</keyword>
<feature type="region of interest" description="Disordered" evidence="6">
    <location>
        <begin position="426"/>
        <end position="454"/>
    </location>
</feature>
<dbReference type="GO" id="GO:0006888">
    <property type="term" value="P:endoplasmic reticulum to Golgi vesicle-mediated transport"/>
    <property type="evidence" value="ECO:0007669"/>
    <property type="project" value="TreeGrafter"/>
</dbReference>
<comment type="caution">
    <text evidence="8">The sequence shown here is derived from an EMBL/GenBank/DDBJ whole genome shotgun (WGS) entry which is preliminary data.</text>
</comment>
<dbReference type="Gene3D" id="3.40.50.12360">
    <property type="match status" value="1"/>
</dbReference>
<feature type="region of interest" description="Disordered" evidence="6">
    <location>
        <begin position="107"/>
        <end position="179"/>
    </location>
</feature>
<dbReference type="eggNOG" id="ENOG502S6DU">
    <property type="taxonomic scope" value="Eukaryota"/>
</dbReference>
<keyword evidence="4 5" id="KW-0175">Coiled coil</keyword>
<feature type="region of interest" description="Disordered" evidence="6">
    <location>
        <begin position="212"/>
        <end position="369"/>
    </location>
</feature>
<feature type="compositionally biased region" description="Polar residues" evidence="6">
    <location>
        <begin position="212"/>
        <end position="225"/>
    </location>
</feature>
<dbReference type="GO" id="GO:0005794">
    <property type="term" value="C:Golgi apparatus"/>
    <property type="evidence" value="ECO:0007669"/>
    <property type="project" value="UniProtKB-SubCell"/>
</dbReference>